<dbReference type="InterPro" id="IPR044822">
    <property type="entry name" value="Myb_DNA-bind_4"/>
</dbReference>
<evidence type="ECO:0000313" key="2">
    <source>
        <dbReference type="EMBL" id="OWR43973.1"/>
    </source>
</evidence>
<organism evidence="2 3">
    <name type="scientific">Danaus plexippus plexippus</name>
    <dbReference type="NCBI Taxonomy" id="278856"/>
    <lineage>
        <taxon>Eukaryota</taxon>
        <taxon>Metazoa</taxon>
        <taxon>Ecdysozoa</taxon>
        <taxon>Arthropoda</taxon>
        <taxon>Hexapoda</taxon>
        <taxon>Insecta</taxon>
        <taxon>Pterygota</taxon>
        <taxon>Neoptera</taxon>
        <taxon>Endopterygota</taxon>
        <taxon>Lepidoptera</taxon>
        <taxon>Glossata</taxon>
        <taxon>Ditrysia</taxon>
        <taxon>Papilionoidea</taxon>
        <taxon>Nymphalidae</taxon>
        <taxon>Danainae</taxon>
        <taxon>Danaini</taxon>
        <taxon>Danaina</taxon>
        <taxon>Danaus</taxon>
        <taxon>Danaus</taxon>
    </lineage>
</organism>
<reference evidence="2 3" key="1">
    <citation type="journal article" date="2011" name="Cell">
        <title>The monarch butterfly genome yields insights into long-distance migration.</title>
        <authorList>
            <person name="Zhan S."/>
            <person name="Merlin C."/>
            <person name="Boore J.L."/>
            <person name="Reppert S.M."/>
        </authorList>
    </citation>
    <scope>NUCLEOTIDE SEQUENCE [LARGE SCALE GENOMIC DNA]</scope>
    <source>
        <strain evidence="2">F-2</strain>
    </source>
</reference>
<keyword evidence="3" id="KW-1185">Reference proteome</keyword>
<proteinExistence type="predicted"/>
<gene>
    <name evidence="2" type="ORF">KGM_215286</name>
</gene>
<protein>
    <submittedName>
        <fullName evidence="2">TRAS3 protein</fullName>
    </submittedName>
</protein>
<dbReference type="PANTHER" id="PTHR33481:SF1">
    <property type="entry name" value="ENDONUCLEASE_EXONUCLEASE_PHOSPHATASE DOMAIN-CONTAINING PROTEIN-RELATED"/>
    <property type="match status" value="1"/>
</dbReference>
<name>A0A212ER46_DANPL</name>
<dbReference type="PANTHER" id="PTHR33481">
    <property type="entry name" value="REVERSE TRANSCRIPTASE"/>
    <property type="match status" value="1"/>
</dbReference>
<evidence type="ECO:0000313" key="3">
    <source>
        <dbReference type="Proteomes" id="UP000007151"/>
    </source>
</evidence>
<dbReference type="AlphaFoldDB" id="A0A212ER46"/>
<dbReference type="Proteomes" id="UP000007151">
    <property type="component" value="Unassembled WGS sequence"/>
</dbReference>
<sequence length="545" mass="60363">MAPPSNPKPLPALAEDVSDADSLHSVVTALAATIITTVVENKSVTSAAKTHIVQAAEEIRKAISMHAKLPASSAPADSLNTAPAEDAIVTSVQQLARSIASVNINSALHTITGWGKGVKLSFSPAKTQALAFSAKAKQILITMDSHTIHFQKSIKFLGVILDDKLNFREHINHIVYKATKIFNRLSFFCRHTWGAHPENIRIIYLQVIQLNITYAAGVWGHVADKKCVRKKLLSMQRAFALKAIRGFRTVSTSAALALSLFTPLNLKVKEANRVEATRLTGSSPLLPAHITLESPTPPHLLLHPAHRHTYDSHTFWTQNEPLPALAEDVSDAGSLHSVVTALAATIITTVVENKSVTSAAKNIHRAGDAGDKEGDFTHHQRMYTHCLQGLHARQIGRSETQTSLVDRGLRGSQAGDAVWTKKATIAMTSLYKPNIQMLKDVGKKSQVLKKISEGLKDLSIKITADQVKWKFNRLNSKYKECVDNNKKSEDHMTFEYCEPSERIVHKDILRRLGNPKICVQPFAPMISDKCFFLWKNFHRYCLWRN</sequence>
<dbReference type="KEGG" id="dpl:KGM_215286"/>
<dbReference type="InParanoid" id="A0A212ER46"/>
<evidence type="ECO:0000259" key="1">
    <source>
        <dbReference type="Pfam" id="PF13837"/>
    </source>
</evidence>
<dbReference type="Pfam" id="PF13837">
    <property type="entry name" value="Myb_DNA-bind_4"/>
    <property type="match status" value="1"/>
</dbReference>
<feature type="domain" description="Myb/SANT-like DNA-binding" evidence="1">
    <location>
        <begin position="418"/>
        <end position="496"/>
    </location>
</feature>
<dbReference type="eggNOG" id="ENOG502SZZJ">
    <property type="taxonomic scope" value="Eukaryota"/>
</dbReference>
<accession>A0A212ER46</accession>
<dbReference type="EMBL" id="AGBW02013106">
    <property type="protein sequence ID" value="OWR43973.1"/>
    <property type="molecule type" value="Genomic_DNA"/>
</dbReference>
<comment type="caution">
    <text evidence="2">The sequence shown here is derived from an EMBL/GenBank/DDBJ whole genome shotgun (WGS) entry which is preliminary data.</text>
</comment>
<dbReference type="Gene3D" id="1.10.10.60">
    <property type="entry name" value="Homeodomain-like"/>
    <property type="match status" value="1"/>
</dbReference>